<feature type="domain" description="Glycosyl hydrolase family 30 TIM-barrel" evidence="8">
    <location>
        <begin position="72"/>
        <end position="408"/>
    </location>
</feature>
<dbReference type="InterPro" id="IPR017853">
    <property type="entry name" value="GH"/>
</dbReference>
<feature type="chain" id="PRO_5046487126" description="Glucosylceramidase" evidence="7">
    <location>
        <begin position="23"/>
        <end position="476"/>
    </location>
</feature>
<evidence type="ECO:0000256" key="3">
    <source>
        <dbReference type="ARBA" id="ARBA00012658"/>
    </source>
</evidence>
<gene>
    <name evidence="10" type="ORF">MAR_023482</name>
</gene>
<keyword evidence="6" id="KW-0326">Glycosidase</keyword>
<evidence type="ECO:0000259" key="8">
    <source>
        <dbReference type="Pfam" id="PF02055"/>
    </source>
</evidence>
<dbReference type="PANTHER" id="PTHR11069:SF23">
    <property type="entry name" value="LYSOSOMAL ACID GLUCOSYLCERAMIDASE"/>
    <property type="match status" value="1"/>
</dbReference>
<dbReference type="EC" id="3.2.1.45" evidence="3 6"/>
<organism evidence="10 11">
    <name type="scientific">Mya arenaria</name>
    <name type="common">Soft-shell clam</name>
    <dbReference type="NCBI Taxonomy" id="6604"/>
    <lineage>
        <taxon>Eukaryota</taxon>
        <taxon>Metazoa</taxon>
        <taxon>Spiralia</taxon>
        <taxon>Lophotrochozoa</taxon>
        <taxon>Mollusca</taxon>
        <taxon>Bivalvia</taxon>
        <taxon>Autobranchia</taxon>
        <taxon>Heteroconchia</taxon>
        <taxon>Euheterodonta</taxon>
        <taxon>Imparidentia</taxon>
        <taxon>Neoheterodontei</taxon>
        <taxon>Myida</taxon>
        <taxon>Myoidea</taxon>
        <taxon>Myidae</taxon>
        <taxon>Mya</taxon>
    </lineage>
</organism>
<dbReference type="EMBL" id="CP111014">
    <property type="protein sequence ID" value="WAQ99109.1"/>
    <property type="molecule type" value="Genomic_DNA"/>
</dbReference>
<dbReference type="InterPro" id="IPR013780">
    <property type="entry name" value="Glyco_hydro_b"/>
</dbReference>
<accession>A0ABY7DRA6</accession>
<evidence type="ECO:0000256" key="6">
    <source>
        <dbReference type="RuleBase" id="RU361188"/>
    </source>
</evidence>
<dbReference type="Pfam" id="PF02055">
    <property type="entry name" value="Glyco_hydro_30"/>
    <property type="match status" value="1"/>
</dbReference>
<proteinExistence type="inferred from homology"/>
<evidence type="ECO:0000313" key="11">
    <source>
        <dbReference type="Proteomes" id="UP001164746"/>
    </source>
</evidence>
<keyword evidence="5 6" id="KW-0378">Hydrolase</keyword>
<evidence type="ECO:0000256" key="2">
    <source>
        <dbReference type="ARBA" id="ARBA00005382"/>
    </source>
</evidence>
<protein>
    <recommendedName>
        <fullName evidence="3 6">Glucosylceramidase</fullName>
        <ecNumber evidence="3 6">3.2.1.45</ecNumber>
    </recommendedName>
</protein>
<comment type="similarity">
    <text evidence="2 6">Belongs to the glycosyl hydrolase 30 family.</text>
</comment>
<reference evidence="10" key="1">
    <citation type="submission" date="2022-11" db="EMBL/GenBank/DDBJ databases">
        <title>Centuries of genome instability and evolution in soft-shell clam transmissible cancer (bioRxiv).</title>
        <authorList>
            <person name="Hart S.F.M."/>
            <person name="Yonemitsu M.A."/>
            <person name="Giersch R.M."/>
            <person name="Beal B.F."/>
            <person name="Arriagada G."/>
            <person name="Davis B.W."/>
            <person name="Ostrander E.A."/>
            <person name="Goff S.P."/>
            <person name="Metzger M.J."/>
        </authorList>
    </citation>
    <scope>NUCLEOTIDE SEQUENCE</scope>
    <source>
        <strain evidence="10">MELC-2E11</strain>
        <tissue evidence="10">Siphon/mantle</tissue>
    </source>
</reference>
<comment type="catalytic activity">
    <reaction evidence="1">
        <text>a beta-D-glucosyl-(1&lt;-&gt;1')-N-acylsphing-4-enine + H2O = an N-acylsphing-4-enine + D-glucose</text>
        <dbReference type="Rhea" id="RHEA:13269"/>
        <dbReference type="ChEBI" id="CHEBI:4167"/>
        <dbReference type="ChEBI" id="CHEBI:15377"/>
        <dbReference type="ChEBI" id="CHEBI:22801"/>
        <dbReference type="ChEBI" id="CHEBI:52639"/>
        <dbReference type="EC" id="3.2.1.45"/>
    </reaction>
    <physiologicalReaction direction="left-to-right" evidence="1">
        <dbReference type="Rhea" id="RHEA:13270"/>
    </physiologicalReaction>
</comment>
<keyword evidence="4 7" id="KW-0732">Signal</keyword>
<feature type="domain" description="Glycosyl hydrolase family 30 beta sandwich" evidence="9">
    <location>
        <begin position="411"/>
        <end position="474"/>
    </location>
</feature>
<sequence>MDYIGIIGRLLLLVNLFIASQAFISDNKDEYQVWLTTGDGSKKLHREAPCRRTSHSNGYSVWVDRSKRRQFIEGFGASLTNAAAYVIYHSPNRHTIMRDLFGKGVNDLGVSFLRLVMGASDFQGVSPYTYDDLANKYGRDFDLNHFNIHKDHAFVIPILKEAKSINPDIRILATPWTAPAWMKTSHNLFGGDLNGGWHYLHAYAKFFVRFIKAYQAEGIHIDYLSLQNEPLLSRNDYPTMVINVNLMKTFIRDHVGPQFQQNNIKTKLLIYDHNWSESWYPEQLLSDNSVKKYVSGVAWHGYEGRHDVPGAFHQRHPDIGMYFTEISGGGWDTNFASVLTWYTRIIFIGQTLNWAKAVDLWNLALDDHHGPKVGVGGCKDCRGVITVSNGWYTKNIEYYAMGHFSRFVRPGAVRLQTNTFGWDDLQSVAFVNTDGQTVIVVQNPSSSRSASFSLDLDAKHYQYHNLPPRSVVTFVK</sequence>
<dbReference type="Pfam" id="PF17189">
    <property type="entry name" value="Glyco_hydro_30C"/>
    <property type="match status" value="1"/>
</dbReference>
<dbReference type="SUPFAM" id="SSF51445">
    <property type="entry name" value="(Trans)glycosidases"/>
    <property type="match status" value="1"/>
</dbReference>
<dbReference type="InterPro" id="IPR001139">
    <property type="entry name" value="Glyco_hydro_30"/>
</dbReference>
<keyword evidence="6" id="KW-0746">Sphingolipid metabolism</keyword>
<keyword evidence="11" id="KW-1185">Reference proteome</keyword>
<evidence type="ECO:0000256" key="7">
    <source>
        <dbReference type="SAM" id="SignalP"/>
    </source>
</evidence>
<dbReference type="Gene3D" id="2.60.40.1180">
    <property type="entry name" value="Golgi alpha-mannosidase II"/>
    <property type="match status" value="1"/>
</dbReference>
<dbReference type="Gene3D" id="3.20.20.80">
    <property type="entry name" value="Glycosidases"/>
    <property type="match status" value="1"/>
</dbReference>
<evidence type="ECO:0000259" key="9">
    <source>
        <dbReference type="Pfam" id="PF17189"/>
    </source>
</evidence>
<evidence type="ECO:0000313" key="10">
    <source>
        <dbReference type="EMBL" id="WAQ99109.1"/>
    </source>
</evidence>
<dbReference type="InterPro" id="IPR033453">
    <property type="entry name" value="Glyco_hydro_30_TIM-barrel"/>
</dbReference>
<dbReference type="PANTHER" id="PTHR11069">
    <property type="entry name" value="GLUCOSYLCERAMIDASE"/>
    <property type="match status" value="1"/>
</dbReference>
<feature type="signal peptide" evidence="7">
    <location>
        <begin position="1"/>
        <end position="22"/>
    </location>
</feature>
<evidence type="ECO:0000256" key="4">
    <source>
        <dbReference type="ARBA" id="ARBA00022729"/>
    </source>
</evidence>
<dbReference type="Proteomes" id="UP001164746">
    <property type="component" value="Chromosome 3"/>
</dbReference>
<name>A0ABY7DRA6_MYAAR</name>
<dbReference type="InterPro" id="IPR033452">
    <property type="entry name" value="GH30_C"/>
</dbReference>
<keyword evidence="6" id="KW-0443">Lipid metabolism</keyword>
<evidence type="ECO:0000256" key="5">
    <source>
        <dbReference type="ARBA" id="ARBA00022801"/>
    </source>
</evidence>
<evidence type="ECO:0000256" key="1">
    <source>
        <dbReference type="ARBA" id="ARBA00001013"/>
    </source>
</evidence>